<dbReference type="GO" id="GO:0005351">
    <property type="term" value="F:carbohydrate:proton symporter activity"/>
    <property type="evidence" value="ECO:0007669"/>
    <property type="project" value="TreeGrafter"/>
</dbReference>
<dbReference type="PROSITE" id="PS00217">
    <property type="entry name" value="SUGAR_TRANSPORT_2"/>
    <property type="match status" value="1"/>
</dbReference>
<feature type="transmembrane region" description="Helical" evidence="7">
    <location>
        <begin position="344"/>
        <end position="367"/>
    </location>
</feature>
<evidence type="ECO:0000256" key="1">
    <source>
        <dbReference type="ARBA" id="ARBA00004141"/>
    </source>
</evidence>
<dbReference type="InterPro" id="IPR050360">
    <property type="entry name" value="MFS_Sugar_Transporters"/>
</dbReference>
<keyword evidence="10" id="KW-1185">Reference proteome</keyword>
<feature type="transmembrane region" description="Helical" evidence="7">
    <location>
        <begin position="194"/>
        <end position="211"/>
    </location>
</feature>
<evidence type="ECO:0000256" key="3">
    <source>
        <dbReference type="ARBA" id="ARBA00022692"/>
    </source>
</evidence>
<dbReference type="InterPro" id="IPR005829">
    <property type="entry name" value="Sugar_transporter_CS"/>
</dbReference>
<evidence type="ECO:0000256" key="7">
    <source>
        <dbReference type="SAM" id="Phobius"/>
    </source>
</evidence>
<gene>
    <name evidence="9" type="ORF">CYMTET_49978</name>
</gene>
<evidence type="ECO:0000313" key="9">
    <source>
        <dbReference type="EMBL" id="KAK3240166.1"/>
    </source>
</evidence>
<dbReference type="InterPro" id="IPR003663">
    <property type="entry name" value="Sugar/inositol_transpt"/>
</dbReference>
<dbReference type="PANTHER" id="PTHR48022">
    <property type="entry name" value="PLASTIDIC GLUCOSE TRANSPORTER 4"/>
    <property type="match status" value="1"/>
</dbReference>
<name>A0AAE0BP49_9CHLO</name>
<accession>A0AAE0BP49</accession>
<feature type="transmembrane region" description="Helical" evidence="7">
    <location>
        <begin position="66"/>
        <end position="87"/>
    </location>
</feature>
<dbReference type="NCBIfam" id="TIGR00879">
    <property type="entry name" value="SP"/>
    <property type="match status" value="1"/>
</dbReference>
<feature type="transmembrane region" description="Helical" evidence="7">
    <location>
        <begin position="277"/>
        <end position="299"/>
    </location>
</feature>
<feature type="transmembrane region" description="Helical" evidence="7">
    <location>
        <begin position="419"/>
        <end position="439"/>
    </location>
</feature>
<dbReference type="EMBL" id="LGRX02033724">
    <property type="protein sequence ID" value="KAK3240166.1"/>
    <property type="molecule type" value="Genomic_DNA"/>
</dbReference>
<dbReference type="PANTHER" id="PTHR48022:SF2">
    <property type="entry name" value="PLASTIDIC GLUCOSE TRANSPORTER 4"/>
    <property type="match status" value="1"/>
</dbReference>
<feature type="transmembrane region" description="Helical" evidence="7">
    <location>
        <begin position="123"/>
        <end position="148"/>
    </location>
</feature>
<feature type="transmembrane region" description="Helical" evidence="7">
    <location>
        <begin position="160"/>
        <end position="182"/>
    </location>
</feature>
<keyword evidence="5 7" id="KW-0472">Membrane</keyword>
<feature type="transmembrane region" description="Helical" evidence="7">
    <location>
        <begin position="21"/>
        <end position="46"/>
    </location>
</feature>
<evidence type="ECO:0000256" key="4">
    <source>
        <dbReference type="ARBA" id="ARBA00022989"/>
    </source>
</evidence>
<dbReference type="Proteomes" id="UP001190700">
    <property type="component" value="Unassembled WGS sequence"/>
</dbReference>
<dbReference type="PRINTS" id="PR00171">
    <property type="entry name" value="SUGRTRNSPORT"/>
</dbReference>
<evidence type="ECO:0000256" key="2">
    <source>
        <dbReference type="ARBA" id="ARBA00010992"/>
    </source>
</evidence>
<protein>
    <recommendedName>
        <fullName evidence="8">Major facilitator superfamily (MFS) profile domain-containing protein</fullName>
    </recommendedName>
</protein>
<organism evidence="9 10">
    <name type="scientific">Cymbomonas tetramitiformis</name>
    <dbReference type="NCBI Taxonomy" id="36881"/>
    <lineage>
        <taxon>Eukaryota</taxon>
        <taxon>Viridiplantae</taxon>
        <taxon>Chlorophyta</taxon>
        <taxon>Pyramimonadophyceae</taxon>
        <taxon>Pyramimonadales</taxon>
        <taxon>Pyramimonadaceae</taxon>
        <taxon>Cymbomonas</taxon>
    </lineage>
</organism>
<dbReference type="InterPro" id="IPR020846">
    <property type="entry name" value="MFS_dom"/>
</dbReference>
<dbReference type="PROSITE" id="PS00216">
    <property type="entry name" value="SUGAR_TRANSPORT_1"/>
    <property type="match status" value="2"/>
</dbReference>
<dbReference type="SUPFAM" id="SSF103473">
    <property type="entry name" value="MFS general substrate transporter"/>
    <property type="match status" value="1"/>
</dbReference>
<feature type="transmembrane region" description="Helical" evidence="7">
    <location>
        <begin position="319"/>
        <end position="337"/>
    </location>
</feature>
<feature type="transmembrane region" description="Helical" evidence="7">
    <location>
        <begin position="379"/>
        <end position="407"/>
    </location>
</feature>
<keyword evidence="4 7" id="KW-1133">Transmembrane helix</keyword>
<dbReference type="AlphaFoldDB" id="A0AAE0BP49"/>
<evidence type="ECO:0000313" key="10">
    <source>
        <dbReference type="Proteomes" id="UP001190700"/>
    </source>
</evidence>
<reference evidence="9 10" key="1">
    <citation type="journal article" date="2015" name="Genome Biol. Evol.">
        <title>Comparative Genomics of a Bacterivorous Green Alga Reveals Evolutionary Causalities and Consequences of Phago-Mixotrophic Mode of Nutrition.</title>
        <authorList>
            <person name="Burns J.A."/>
            <person name="Paasch A."/>
            <person name="Narechania A."/>
            <person name="Kim E."/>
        </authorList>
    </citation>
    <scope>NUCLEOTIDE SEQUENCE [LARGE SCALE GENOMIC DNA]</scope>
    <source>
        <strain evidence="9 10">PLY_AMNH</strain>
    </source>
</reference>
<dbReference type="InterPro" id="IPR005828">
    <property type="entry name" value="MFS_sugar_transport-like"/>
</dbReference>
<dbReference type="Pfam" id="PF00083">
    <property type="entry name" value="Sugar_tr"/>
    <property type="match status" value="1"/>
</dbReference>
<keyword evidence="6" id="KW-0813">Transport</keyword>
<feature type="domain" description="Major facilitator superfamily (MFS) profile" evidence="8">
    <location>
        <begin position="24"/>
        <end position="473"/>
    </location>
</feature>
<feature type="transmembrane region" description="Helical" evidence="7">
    <location>
        <begin position="99"/>
        <end position="117"/>
    </location>
</feature>
<comment type="caution">
    <text evidence="9">The sequence shown here is derived from an EMBL/GenBank/DDBJ whole genome shotgun (WGS) entry which is preliminary data.</text>
</comment>
<dbReference type="PROSITE" id="PS50850">
    <property type="entry name" value="MFS"/>
    <property type="match status" value="1"/>
</dbReference>
<comment type="similarity">
    <text evidence="2 6">Belongs to the major facilitator superfamily. Sugar transporter (TC 2.A.1.1) family.</text>
</comment>
<dbReference type="Gene3D" id="1.20.1250.20">
    <property type="entry name" value="MFS general substrate transporter like domains"/>
    <property type="match status" value="1"/>
</dbReference>
<dbReference type="InterPro" id="IPR036259">
    <property type="entry name" value="MFS_trans_sf"/>
</dbReference>
<dbReference type="GO" id="GO:0016020">
    <property type="term" value="C:membrane"/>
    <property type="evidence" value="ECO:0007669"/>
    <property type="project" value="UniProtKB-SubCell"/>
</dbReference>
<proteinExistence type="inferred from homology"/>
<evidence type="ECO:0000259" key="8">
    <source>
        <dbReference type="PROSITE" id="PS50850"/>
    </source>
</evidence>
<evidence type="ECO:0000256" key="6">
    <source>
        <dbReference type="RuleBase" id="RU003346"/>
    </source>
</evidence>
<comment type="subcellular location">
    <subcellularLocation>
        <location evidence="1">Membrane</location>
        <topology evidence="1">Multi-pass membrane protein</topology>
    </subcellularLocation>
</comment>
<keyword evidence="3 7" id="KW-0812">Transmembrane</keyword>
<evidence type="ECO:0000256" key="5">
    <source>
        <dbReference type="ARBA" id="ARBA00023136"/>
    </source>
</evidence>
<feature type="transmembrane region" description="Helical" evidence="7">
    <location>
        <begin position="451"/>
        <end position="469"/>
    </location>
</feature>
<sequence length="480" mass="51921">MNWSQLEAPLLTKSEFRSHGAFGALLRSSVAPIVCGFALGAGYGNIGGVMSSDNFKNYYNHPSDPVVELLGAVLQAGCIVGSILAGFLSDRLGRRNGAFNAALLLLLGTLIAGMPLYTDVKSLAPIFVGRAFIGVANGFLSCTIPTYVCEVASATHRGAVNSTFQFFIVLGILISYLLNWALVPSVEIGWKLSLAWQAVPAFGLVIALSFLPESPRWLILFGNDPVAAATALHQFRCKEDDVQEEIRGIVAESQSVQRQATTSTWREVCSEDHRRNVLVAMMIGMMQNGNGIDIMTVYAPSIFSDLSGDESEERKLWNTVLVGITFVLLTPVAVMYVDRFGRKFLLLIGTAGMILSMLTLSVCGHLMKGSYSHGMAHAVLGNVSVAALLAVCAFFSFSWGPVAWIVPSELLPSHLRARVVSFTTVLNWMTDYTVISTWLSLSSAVGEAGGFMVYSIVNVIIFMFVLAFLKETKGTNLEQA</sequence>